<accession>A0A093F2U5</accession>
<dbReference type="InterPro" id="IPR013761">
    <property type="entry name" value="SAM/pointed_sf"/>
</dbReference>
<evidence type="ECO:0000256" key="4">
    <source>
        <dbReference type="ARBA" id="ARBA00023054"/>
    </source>
</evidence>
<dbReference type="AlphaFoldDB" id="A0A093F2U5"/>
<feature type="non-terminal residue" evidence="9">
    <location>
        <position position="1"/>
    </location>
</feature>
<dbReference type="GO" id="GO:0005829">
    <property type="term" value="C:cytosol"/>
    <property type="evidence" value="ECO:0007669"/>
    <property type="project" value="UniProtKB-ARBA"/>
</dbReference>
<dbReference type="InterPro" id="IPR037617">
    <property type="entry name" value="LIPB1/2_SAM_1"/>
</dbReference>
<dbReference type="InterPro" id="IPR037619">
    <property type="entry name" value="LIPB1/2_SAM_3rd"/>
</dbReference>
<reference evidence="9 10" key="1">
    <citation type="submission" date="2014-04" db="EMBL/GenBank/DDBJ databases">
        <title>Genome evolution of avian class.</title>
        <authorList>
            <person name="Zhang G."/>
            <person name="Li C."/>
        </authorList>
    </citation>
    <scope>NUCLEOTIDE SEQUENCE [LARGE SCALE GENOMIC DNA]</scope>
    <source>
        <strain evidence="9">BGI_N328</strain>
    </source>
</reference>
<dbReference type="InterPro" id="IPR029515">
    <property type="entry name" value="Liprin"/>
</dbReference>
<feature type="domain" description="SAM" evidence="8">
    <location>
        <begin position="600"/>
        <end position="658"/>
    </location>
</feature>
<feature type="region of interest" description="Disordered" evidence="7">
    <location>
        <begin position="412"/>
        <end position="510"/>
    </location>
</feature>
<sequence>QTNGHISGNGDVYQERLARLENDKESLVLQVSVLTDQVEAQGEKIRDLEFCLEEHREKLNATEEMLQQELLSRTSLETQKLDLMAEISTLKLKLTSVEKDRLDYEDRFRDTEDLIQEINELRLRVGEMDNERLQYEKKLKTTKDELAALKDKLEQKEAEVKRLQEKLVCKLKGEGVEILDRDIEVQKMKKAVESLMAANEEKDRKIEELRQSLNRYKKVQDMVILAQGKKGKESDSEDFLNSGSVSTVLLDTPSLTDPEKSPSPTPVTASPIHDEFNVNIHEENSLQIHTSILQISIPSFSSTSKSSETVAEKMKTQPRPDPASEMRYYCFHVFFNCKSRKPGTSSLQKSSSLSSLRKETSEAVGLVKPPVEGNNFATLPPKSPSHGGTGDEDSFGTRKARSSFGRGFFKIKNNKRTASAPNLAETEKGSADHLDLAGLPPRPKETDSLQMTPPSPDSKKKARGIKKLFGKLKRSQSTTFNPDDMSETEFKRGGTRATAGPRLGWSRDLGQSHNELDMPFAKWTKEQVCNWLQDQGLGSYISNGKHWILSGQTLLQASQQDLEKELGIKHPLHRKKLQLALQALGSEEENNHGKLDYHWVTRWLDDIGLPQYKTQFDEGKVDGRMLHYMSIDDLLSLKVVSVLHHLSIKRAIQVLRINNFEPNCLRRRPSDENNVTPSEVTQWTNHRVMEWLRSVDLAEYAPNLRGSGVHGGLMVLEPRFNVETMAQLLNIPPNKTLLRRHLATHFNLLIGQEAQQQKREAMESPDYVLLTATAKVKPKKLAFSNFGSLRKKKQDDVEEYVCPMELGRASGSGSKKGFKPGLDIRVYDDDDLDRLEQMEDSEGTVRQIGAFSEGINNLTHMLKEDEMFKDFATRSPSTSITDEDSNV</sequence>
<keyword evidence="10" id="KW-1185">Reference proteome</keyword>
<dbReference type="CDD" id="cd09569">
    <property type="entry name" value="SAM_liprin-beta1_2_repeat3"/>
    <property type="match status" value="1"/>
</dbReference>
<name>A0A093F2U5_GAVST</name>
<dbReference type="InterPro" id="IPR001660">
    <property type="entry name" value="SAM"/>
</dbReference>
<dbReference type="Pfam" id="PF07647">
    <property type="entry name" value="SAM_2"/>
    <property type="match status" value="1"/>
</dbReference>
<feature type="coiled-coil region" evidence="6">
    <location>
        <begin position="10"/>
        <end position="72"/>
    </location>
</feature>
<feature type="region of interest" description="Disordered" evidence="7">
    <location>
        <begin position="250"/>
        <end position="271"/>
    </location>
</feature>
<keyword evidence="3" id="KW-0677">Repeat</keyword>
<evidence type="ECO:0000256" key="5">
    <source>
        <dbReference type="ARBA" id="ARBA00060046"/>
    </source>
</evidence>
<dbReference type="FunFam" id="1.10.150.50:FF:000005">
    <property type="entry name" value="Liprin-beta-1 isoform 1"/>
    <property type="match status" value="1"/>
</dbReference>
<evidence type="ECO:0000259" key="8">
    <source>
        <dbReference type="PROSITE" id="PS50105"/>
    </source>
</evidence>
<comment type="function">
    <text evidence="5">May regulate the disassembly of focal adhesions. Did not bind receptor-like tyrosine phosphatases type 2A.</text>
</comment>
<evidence type="ECO:0000313" key="9">
    <source>
        <dbReference type="EMBL" id="KFV51932.1"/>
    </source>
</evidence>
<dbReference type="CDD" id="cd09566">
    <property type="entry name" value="SAM_liprin-beta1_2_repeat2"/>
    <property type="match status" value="1"/>
</dbReference>
<protein>
    <submittedName>
        <fullName evidence="9">Liprin-beta-1</fullName>
    </submittedName>
</protein>
<dbReference type="Pfam" id="PF26022">
    <property type="entry name" value="CC_Liprin_beta"/>
    <property type="match status" value="1"/>
</dbReference>
<gene>
    <name evidence="9" type="ORF">N328_04996</name>
</gene>
<dbReference type="Gene3D" id="1.10.150.50">
    <property type="entry name" value="Transcription Factor, Ets-1"/>
    <property type="match status" value="3"/>
</dbReference>
<organism evidence="9 10">
    <name type="scientific">Gavia stellata</name>
    <name type="common">Red-throated diver</name>
    <name type="synonym">Colymbus stellatus</name>
    <dbReference type="NCBI Taxonomy" id="37040"/>
    <lineage>
        <taxon>Eukaryota</taxon>
        <taxon>Metazoa</taxon>
        <taxon>Chordata</taxon>
        <taxon>Craniata</taxon>
        <taxon>Vertebrata</taxon>
        <taxon>Euteleostomi</taxon>
        <taxon>Archelosauria</taxon>
        <taxon>Archosauria</taxon>
        <taxon>Dinosauria</taxon>
        <taxon>Saurischia</taxon>
        <taxon>Theropoda</taxon>
        <taxon>Coelurosauria</taxon>
        <taxon>Aves</taxon>
        <taxon>Neognathae</taxon>
        <taxon>Neoaves</taxon>
        <taxon>Aequornithes</taxon>
        <taxon>Gaviiformes</taxon>
        <taxon>Gaviidae</taxon>
        <taxon>Gavia</taxon>
    </lineage>
</organism>
<evidence type="ECO:0000256" key="1">
    <source>
        <dbReference type="ARBA" id="ARBA00007547"/>
    </source>
</evidence>
<evidence type="ECO:0000256" key="7">
    <source>
        <dbReference type="SAM" id="MobiDB-lite"/>
    </source>
</evidence>
<dbReference type="InterPro" id="IPR058914">
    <property type="entry name" value="LIPB1/2_CC"/>
</dbReference>
<dbReference type="EMBL" id="KK622526">
    <property type="protein sequence ID" value="KFV51932.1"/>
    <property type="molecule type" value="Genomic_DNA"/>
</dbReference>
<dbReference type="InterPro" id="IPR037618">
    <property type="entry name" value="LIPB1/2_SAM_2nd"/>
</dbReference>
<evidence type="ECO:0000256" key="3">
    <source>
        <dbReference type="ARBA" id="ARBA00022737"/>
    </source>
</evidence>
<comment type="similarity">
    <text evidence="1">Belongs to the liprin family. Liprin-beta subfamily.</text>
</comment>
<dbReference type="SUPFAM" id="SSF144266">
    <property type="entry name" value="MPN010-like"/>
    <property type="match status" value="1"/>
</dbReference>
<dbReference type="PANTHER" id="PTHR12587:SF16">
    <property type="entry name" value="LIPRIN-BETA-1"/>
    <property type="match status" value="1"/>
</dbReference>
<dbReference type="FunFam" id="1.10.150.50:FF:000007">
    <property type="entry name" value="Liprin-beta-1 isoform 1"/>
    <property type="match status" value="1"/>
</dbReference>
<dbReference type="GO" id="GO:0007528">
    <property type="term" value="P:neuromuscular junction development"/>
    <property type="evidence" value="ECO:0007669"/>
    <property type="project" value="TreeGrafter"/>
</dbReference>
<dbReference type="SMART" id="SM00454">
    <property type="entry name" value="SAM"/>
    <property type="match status" value="3"/>
</dbReference>
<feature type="domain" description="SAM" evidence="8">
    <location>
        <begin position="523"/>
        <end position="587"/>
    </location>
</feature>
<dbReference type="SUPFAM" id="SSF47769">
    <property type="entry name" value="SAM/Pointed domain"/>
    <property type="match status" value="3"/>
</dbReference>
<dbReference type="CDD" id="cd09563">
    <property type="entry name" value="SAM_liprin-beta1_2_repeat1"/>
    <property type="match status" value="1"/>
</dbReference>
<feature type="compositionally biased region" description="Basic residues" evidence="7">
    <location>
        <begin position="460"/>
        <end position="474"/>
    </location>
</feature>
<feature type="non-terminal residue" evidence="9">
    <location>
        <position position="887"/>
    </location>
</feature>
<feature type="region of interest" description="Disordered" evidence="7">
    <location>
        <begin position="364"/>
        <end position="399"/>
    </location>
</feature>
<dbReference type="PROSITE" id="PS50105">
    <property type="entry name" value="SAM_DOMAIN"/>
    <property type="match status" value="2"/>
</dbReference>
<dbReference type="Proteomes" id="UP000054313">
    <property type="component" value="Unassembled WGS sequence"/>
</dbReference>
<proteinExistence type="inferred from homology"/>
<keyword evidence="2" id="KW-0597">Phosphoprotein</keyword>
<evidence type="ECO:0000256" key="2">
    <source>
        <dbReference type="ARBA" id="ARBA00022553"/>
    </source>
</evidence>
<evidence type="ECO:0000313" key="10">
    <source>
        <dbReference type="Proteomes" id="UP000054313"/>
    </source>
</evidence>
<keyword evidence="4 6" id="KW-0175">Coiled coil</keyword>
<dbReference type="GO" id="GO:0048786">
    <property type="term" value="C:presynaptic active zone"/>
    <property type="evidence" value="ECO:0007669"/>
    <property type="project" value="TreeGrafter"/>
</dbReference>
<dbReference type="FunFam" id="1.10.150.50:FF:000017">
    <property type="entry name" value="Liprin-beta-1 isoform 1"/>
    <property type="match status" value="1"/>
</dbReference>
<dbReference type="PANTHER" id="PTHR12587">
    <property type="entry name" value="LAR INTERACTING PROTEIN LIP -RELATED PROTEIN"/>
    <property type="match status" value="1"/>
</dbReference>
<feature type="compositionally biased region" description="Basic and acidic residues" evidence="7">
    <location>
        <begin position="425"/>
        <end position="435"/>
    </location>
</feature>
<dbReference type="Pfam" id="PF00536">
    <property type="entry name" value="SAM_1"/>
    <property type="match status" value="2"/>
</dbReference>
<evidence type="ECO:0000256" key="6">
    <source>
        <dbReference type="SAM" id="Coils"/>
    </source>
</evidence>
<feature type="coiled-coil region" evidence="6">
    <location>
        <begin position="111"/>
        <end position="219"/>
    </location>
</feature>